<reference evidence="3" key="1">
    <citation type="journal article" date="2007" name="Plant Cell">
        <title>Dothideomycete-plant interactions illuminated by genome sequencing and EST analysis of the wheat pathogen Stagonospora nodorum.</title>
        <authorList>
            <person name="Hane J.K."/>
            <person name="Lowe R.G."/>
            <person name="Solomon P.S."/>
            <person name="Tan K.C."/>
            <person name="Schoch C.L."/>
            <person name="Spatafora J.W."/>
            <person name="Crous P.W."/>
            <person name="Kodira C."/>
            <person name="Birren B.W."/>
            <person name="Galagan J.E."/>
            <person name="Torriani S.F."/>
            <person name="McDonald B.A."/>
            <person name="Oliver R.P."/>
        </authorList>
    </citation>
    <scope>NUCLEOTIDE SEQUENCE [LARGE SCALE GENOMIC DNA]</scope>
    <source>
        <strain evidence="3">SN15 / ATCC MYA-4574 / FGSC 10173</strain>
    </source>
</reference>
<dbReference type="KEGG" id="pno:SNOG_01816"/>
<sequence>MSPQPFQALQHPLPLSALLPPPAQFLLAAGTSPSGRGPAQLESRVGDFRDTPTLSKPSWSARWLVKKCSSRLRQMQASSSGTSLQARSFIHLRGTRGAFWHSPLTTIIPTRTSLWC</sequence>
<dbReference type="RefSeq" id="XP_001792442.1">
    <property type="nucleotide sequence ID" value="XM_001792390.1"/>
</dbReference>
<dbReference type="InParanoid" id="Q0V2E8"/>
<feature type="region of interest" description="Disordered" evidence="1">
    <location>
        <begin position="30"/>
        <end position="49"/>
    </location>
</feature>
<organism evidence="2 3">
    <name type="scientific">Phaeosphaeria nodorum (strain SN15 / ATCC MYA-4574 / FGSC 10173)</name>
    <name type="common">Glume blotch fungus</name>
    <name type="synonym">Parastagonospora nodorum</name>
    <dbReference type="NCBI Taxonomy" id="321614"/>
    <lineage>
        <taxon>Eukaryota</taxon>
        <taxon>Fungi</taxon>
        <taxon>Dikarya</taxon>
        <taxon>Ascomycota</taxon>
        <taxon>Pezizomycotina</taxon>
        <taxon>Dothideomycetes</taxon>
        <taxon>Pleosporomycetidae</taxon>
        <taxon>Pleosporales</taxon>
        <taxon>Pleosporineae</taxon>
        <taxon>Phaeosphaeriaceae</taxon>
        <taxon>Parastagonospora</taxon>
    </lineage>
</organism>
<dbReference type="EMBL" id="CH445326">
    <property type="protein sequence ID" value="EAT91465.2"/>
    <property type="molecule type" value="Genomic_DNA"/>
</dbReference>
<dbReference type="AlphaFoldDB" id="Q0V2E8"/>
<accession>Q0V2E8</accession>
<evidence type="ECO:0000313" key="2">
    <source>
        <dbReference type="EMBL" id="EAT91465.2"/>
    </source>
</evidence>
<gene>
    <name evidence="2" type="ORF">SNOG_01816</name>
</gene>
<dbReference type="GeneID" id="5969287"/>
<protein>
    <submittedName>
        <fullName evidence="2">Uncharacterized protein</fullName>
    </submittedName>
</protein>
<evidence type="ECO:0000256" key="1">
    <source>
        <dbReference type="SAM" id="MobiDB-lite"/>
    </source>
</evidence>
<dbReference type="Proteomes" id="UP000001055">
    <property type="component" value="Unassembled WGS sequence"/>
</dbReference>
<evidence type="ECO:0000313" key="3">
    <source>
        <dbReference type="Proteomes" id="UP000001055"/>
    </source>
</evidence>
<name>Q0V2E8_PHANO</name>
<proteinExistence type="predicted"/>